<evidence type="ECO:0000256" key="2">
    <source>
        <dbReference type="PIRNR" id="PIRNR003107"/>
    </source>
</evidence>
<dbReference type="NCBIfam" id="TIGR02135">
    <property type="entry name" value="phoU_full"/>
    <property type="match status" value="1"/>
</dbReference>
<comment type="function">
    <text evidence="2">Plays a role in the regulation of phosphate uptake.</text>
</comment>
<keyword evidence="2" id="KW-0813">Transport</keyword>
<dbReference type="PANTHER" id="PTHR42930:SF3">
    <property type="entry name" value="PHOSPHATE-SPECIFIC TRANSPORT SYSTEM ACCESSORY PROTEIN PHOU"/>
    <property type="match status" value="1"/>
</dbReference>
<name>A0ABX1K952_9MICO</name>
<protein>
    <recommendedName>
        <fullName evidence="2">Phosphate-specific transport system accessory protein PhoU</fullName>
    </recommendedName>
</protein>
<dbReference type="PIRSF" id="PIRSF003107">
    <property type="entry name" value="PhoU"/>
    <property type="match status" value="1"/>
</dbReference>
<sequence>MREVFHQSLEDVQGRLVEIAELVTVAIDKATRAFGTSDVALAEEVIEADAVIDEKAIALDELAIEILARQQPVARDLRIVVSALRMSASLERMGDIAEHIAQLTRMRFPERAIPKGLKSTFLKMGELDVEVARQLAELLRTQDLAMTEAIRNADDKLDELHLSVFEKVLSDSWQGEASATVDATLASRYHERFADHAVSVAKKVAYLSTGDWTTSTDAIDIVAPQE</sequence>
<comment type="similarity">
    <text evidence="2">Belongs to the PhoU family.</text>
</comment>
<organism evidence="4 5">
    <name type="scientific">Microbacterium salsuginis</name>
    <dbReference type="NCBI Taxonomy" id="2722803"/>
    <lineage>
        <taxon>Bacteria</taxon>
        <taxon>Bacillati</taxon>
        <taxon>Actinomycetota</taxon>
        <taxon>Actinomycetes</taxon>
        <taxon>Micrococcales</taxon>
        <taxon>Microbacteriaceae</taxon>
        <taxon>Microbacterium</taxon>
    </lineage>
</organism>
<dbReference type="InterPro" id="IPR028366">
    <property type="entry name" value="PhoU"/>
</dbReference>
<dbReference type="PANTHER" id="PTHR42930">
    <property type="entry name" value="PHOSPHATE-SPECIFIC TRANSPORT SYSTEM ACCESSORY PROTEIN PHOU"/>
    <property type="match status" value="1"/>
</dbReference>
<dbReference type="SUPFAM" id="SSF109755">
    <property type="entry name" value="PhoU-like"/>
    <property type="match status" value="1"/>
</dbReference>
<gene>
    <name evidence="4" type="primary">phoU</name>
    <name evidence="4" type="ORF">HF576_02270</name>
</gene>
<proteinExistence type="inferred from homology"/>
<evidence type="ECO:0000256" key="1">
    <source>
        <dbReference type="ARBA" id="ARBA00022592"/>
    </source>
</evidence>
<evidence type="ECO:0000313" key="5">
    <source>
        <dbReference type="Proteomes" id="UP001429745"/>
    </source>
</evidence>
<evidence type="ECO:0000313" key="4">
    <source>
        <dbReference type="EMBL" id="NLP82665.1"/>
    </source>
</evidence>
<keyword evidence="1 2" id="KW-0592">Phosphate transport</keyword>
<reference evidence="4 5" key="1">
    <citation type="submission" date="2020-04" db="EMBL/GenBank/DDBJ databases">
        <title>CFH 90308 Microbacterium sp.</title>
        <authorList>
            <person name="Nie G."/>
            <person name="Ming H."/>
            <person name="Xia T."/>
        </authorList>
    </citation>
    <scope>NUCLEOTIDE SEQUENCE [LARGE SCALE GENOMIC DNA]</scope>
    <source>
        <strain evidence="4 5">CFH 90308</strain>
    </source>
</reference>
<dbReference type="InterPro" id="IPR026022">
    <property type="entry name" value="PhoU_dom"/>
</dbReference>
<feature type="domain" description="PhoU" evidence="3">
    <location>
        <begin position="122"/>
        <end position="204"/>
    </location>
</feature>
<dbReference type="Proteomes" id="UP001429745">
    <property type="component" value="Unassembled WGS sequence"/>
</dbReference>
<dbReference type="InterPro" id="IPR038078">
    <property type="entry name" value="PhoU-like_sf"/>
</dbReference>
<dbReference type="RefSeq" id="WP_168911154.1">
    <property type="nucleotide sequence ID" value="NZ_JABACI010000001.1"/>
</dbReference>
<dbReference type="EMBL" id="JABACI010000001">
    <property type="protein sequence ID" value="NLP82665.1"/>
    <property type="molecule type" value="Genomic_DNA"/>
</dbReference>
<dbReference type="Pfam" id="PF01895">
    <property type="entry name" value="PhoU"/>
    <property type="match status" value="2"/>
</dbReference>
<comment type="subcellular location">
    <subcellularLocation>
        <location evidence="2">Cytoplasm</location>
    </subcellularLocation>
</comment>
<evidence type="ECO:0000259" key="3">
    <source>
        <dbReference type="Pfam" id="PF01895"/>
    </source>
</evidence>
<accession>A0ABX1K952</accession>
<feature type="domain" description="PhoU" evidence="3">
    <location>
        <begin position="17"/>
        <end position="103"/>
    </location>
</feature>
<comment type="subunit">
    <text evidence="2">Homodimer.</text>
</comment>
<keyword evidence="2" id="KW-0963">Cytoplasm</keyword>
<dbReference type="Gene3D" id="1.20.58.220">
    <property type="entry name" value="Phosphate transport system protein phou homolog 2, domain 2"/>
    <property type="match status" value="1"/>
</dbReference>
<keyword evidence="5" id="KW-1185">Reference proteome</keyword>
<comment type="caution">
    <text evidence="4">The sequence shown here is derived from an EMBL/GenBank/DDBJ whole genome shotgun (WGS) entry which is preliminary data.</text>
</comment>